<keyword evidence="2" id="KW-1185">Reference proteome</keyword>
<evidence type="ECO:0000313" key="2">
    <source>
        <dbReference type="Proteomes" id="UP000218615"/>
    </source>
</evidence>
<dbReference type="STRING" id="1392998.ANME2D_03171"/>
<dbReference type="OrthoDB" id="147092at2157"/>
<name>A0A284VI06_9EURY</name>
<dbReference type="RefSeq" id="WP_096203317.1">
    <property type="nucleotide sequence ID" value="NZ_FZMP01000001.1"/>
</dbReference>
<protein>
    <submittedName>
        <fullName evidence="1">Uncharacterized protein</fullName>
    </submittedName>
</protein>
<sequence>MLRKNVSISDAHLKLLEPLLKKHQGNLSAAMRDIIDFTGFVTENMGSLETAKDLLKEKNHFSEQIRNRIFGVTIPLTMFKWMLSKRKSPLPPLSEANQLFSTHSDINIYDINSLNKIINEELSILNWPVTVSINSIESQLSLQITGMDSEINSFNAALIVMFLANNKIPQKINRMTIYPSSIYIQLSAAASHEEAMQSIYSHFCENAEDKIPEGPENKLPMQNDMIFIKAQ</sequence>
<evidence type="ECO:0000313" key="1">
    <source>
        <dbReference type="EMBL" id="SNQ58893.1"/>
    </source>
</evidence>
<proteinExistence type="predicted"/>
<gene>
    <name evidence="1" type="ORF">MNV_10021</name>
</gene>
<organism evidence="1 2">
    <name type="scientific">Candidatus Methanoperedens nitratireducens</name>
    <dbReference type="NCBI Taxonomy" id="1392998"/>
    <lineage>
        <taxon>Archaea</taxon>
        <taxon>Methanobacteriati</taxon>
        <taxon>Methanobacteriota</taxon>
        <taxon>Stenosarchaea group</taxon>
        <taxon>Methanomicrobia</taxon>
        <taxon>Methanosarcinales</taxon>
        <taxon>ANME-2 cluster</taxon>
        <taxon>Candidatus Methanoperedentaceae</taxon>
        <taxon>Candidatus Methanoperedens</taxon>
    </lineage>
</organism>
<dbReference type="EMBL" id="FZMP01000001">
    <property type="protein sequence ID" value="SNQ58893.1"/>
    <property type="molecule type" value="Genomic_DNA"/>
</dbReference>
<dbReference type="AlphaFoldDB" id="A0A284VI06"/>
<reference evidence="2" key="1">
    <citation type="submission" date="2017-06" db="EMBL/GenBank/DDBJ databases">
        <authorList>
            <person name="Cremers G."/>
        </authorList>
    </citation>
    <scope>NUCLEOTIDE SEQUENCE [LARGE SCALE GENOMIC DNA]</scope>
</reference>
<dbReference type="Proteomes" id="UP000218615">
    <property type="component" value="Unassembled WGS sequence"/>
</dbReference>
<accession>A0A284VI06</accession>